<sequence length="213" mass="23391">MKKPRSQDATEALLDWRCVCDVHQLTNGVSSIGRAAHSFSELHSATTSWFATACWLEATCWFATASWFAAVVVLLEDLAEQTAQAALLLRCTASVDATSWFATASWFAAVNRFATASWLEAASWFAAVVLLEYLAEQTAQAALLLRCTAWVDATYWLATNRFATACWLEATNWLTSVTWAVATAVFSEQFVQTTKGLNVGSTCTDECNGQESW</sequence>
<organism evidence="1 2">
    <name type="scientific">Rosistilla ulvae</name>
    <dbReference type="NCBI Taxonomy" id="1930277"/>
    <lineage>
        <taxon>Bacteria</taxon>
        <taxon>Pseudomonadati</taxon>
        <taxon>Planctomycetota</taxon>
        <taxon>Planctomycetia</taxon>
        <taxon>Pirellulales</taxon>
        <taxon>Pirellulaceae</taxon>
        <taxon>Rosistilla</taxon>
    </lineage>
</organism>
<evidence type="ECO:0000313" key="1">
    <source>
        <dbReference type="EMBL" id="QDS88289.1"/>
    </source>
</evidence>
<dbReference type="Proteomes" id="UP000319557">
    <property type="component" value="Chromosome"/>
</dbReference>
<reference evidence="1 2" key="1">
    <citation type="submission" date="2019-02" db="EMBL/GenBank/DDBJ databases">
        <title>Deep-cultivation of Planctomycetes and their phenomic and genomic characterization uncovers novel biology.</title>
        <authorList>
            <person name="Wiegand S."/>
            <person name="Jogler M."/>
            <person name="Boedeker C."/>
            <person name="Pinto D."/>
            <person name="Vollmers J."/>
            <person name="Rivas-Marin E."/>
            <person name="Kohn T."/>
            <person name="Peeters S.H."/>
            <person name="Heuer A."/>
            <person name="Rast P."/>
            <person name="Oberbeckmann S."/>
            <person name="Bunk B."/>
            <person name="Jeske O."/>
            <person name="Meyerdierks A."/>
            <person name="Storesund J.E."/>
            <person name="Kallscheuer N."/>
            <person name="Luecker S."/>
            <person name="Lage O.M."/>
            <person name="Pohl T."/>
            <person name="Merkel B.J."/>
            <person name="Hornburger P."/>
            <person name="Mueller R.-W."/>
            <person name="Bruemmer F."/>
            <person name="Labrenz M."/>
            <person name="Spormann A.M."/>
            <person name="Op den Camp H."/>
            <person name="Overmann J."/>
            <person name="Amann R."/>
            <person name="Jetten M.S.M."/>
            <person name="Mascher T."/>
            <person name="Medema M.H."/>
            <person name="Devos D.P."/>
            <person name="Kaster A.-K."/>
            <person name="Ovreas L."/>
            <person name="Rohde M."/>
            <person name="Galperin M.Y."/>
            <person name="Jogler C."/>
        </authorList>
    </citation>
    <scope>NUCLEOTIDE SEQUENCE [LARGE SCALE GENOMIC DNA]</scope>
    <source>
        <strain evidence="1 2">EC9</strain>
    </source>
</reference>
<protein>
    <submittedName>
        <fullName evidence="1">Uncharacterized protein</fullName>
    </submittedName>
</protein>
<evidence type="ECO:0000313" key="2">
    <source>
        <dbReference type="Proteomes" id="UP000319557"/>
    </source>
</evidence>
<name>A0A517M0D9_9BACT</name>
<proteinExistence type="predicted"/>
<dbReference type="KEGG" id="ruv:EC9_24790"/>
<dbReference type="EMBL" id="CP036261">
    <property type="protein sequence ID" value="QDS88289.1"/>
    <property type="molecule type" value="Genomic_DNA"/>
</dbReference>
<dbReference type="AlphaFoldDB" id="A0A517M0D9"/>
<gene>
    <name evidence="1" type="ORF">EC9_24790</name>
</gene>
<keyword evidence="2" id="KW-1185">Reference proteome</keyword>
<accession>A0A517M0D9</accession>